<dbReference type="RefSeq" id="WP_148744022.1">
    <property type="nucleotide sequence ID" value="NZ_VSTH01000143.1"/>
</dbReference>
<name>A0A5S4YDQ1_9BRAD</name>
<evidence type="ECO:0000313" key="2">
    <source>
        <dbReference type="Proteomes" id="UP000324797"/>
    </source>
</evidence>
<evidence type="ECO:0000313" key="1">
    <source>
        <dbReference type="EMBL" id="TYO62143.1"/>
    </source>
</evidence>
<dbReference type="Proteomes" id="UP000324797">
    <property type="component" value="Unassembled WGS sequence"/>
</dbReference>
<dbReference type="EMBL" id="VSTH01000143">
    <property type="protein sequence ID" value="TYO62143.1"/>
    <property type="molecule type" value="Genomic_DNA"/>
</dbReference>
<dbReference type="Pfam" id="PF11185">
    <property type="entry name" value="DUF2971"/>
    <property type="match status" value="1"/>
</dbReference>
<accession>A0A5S4YDQ1</accession>
<comment type="caution">
    <text evidence="1">The sequence shown here is derived from an EMBL/GenBank/DDBJ whole genome shotgun (WGS) entry which is preliminary data.</text>
</comment>
<organism evidence="1 2">
    <name type="scientific">Bradyrhizobium hipponense</name>
    <dbReference type="NCBI Taxonomy" id="2605638"/>
    <lineage>
        <taxon>Bacteria</taxon>
        <taxon>Pseudomonadati</taxon>
        <taxon>Pseudomonadota</taxon>
        <taxon>Alphaproteobacteria</taxon>
        <taxon>Hyphomicrobiales</taxon>
        <taxon>Nitrobacteraceae</taxon>
        <taxon>Bradyrhizobium</taxon>
    </lineage>
</organism>
<dbReference type="InterPro" id="IPR021352">
    <property type="entry name" value="DUF2971"/>
</dbReference>
<gene>
    <name evidence="1" type="ORF">FXV83_34540</name>
</gene>
<sequence>MWTHYAGRSSGICVEYRPLKLVASLPRETRLVRVAYDDKPAFVSVADMDNIPSAIRKVLSQKKFNWAYEREWRLAELSWRNESQRKDRDKAHLSRHSHHG</sequence>
<protein>
    <submittedName>
        <fullName evidence="1">DUF2971 domain-containing protein</fullName>
    </submittedName>
</protein>
<dbReference type="AlphaFoldDB" id="A0A5S4YDQ1"/>
<proteinExistence type="predicted"/>
<keyword evidence="2" id="KW-1185">Reference proteome</keyword>
<reference evidence="1 2" key="1">
    <citation type="submission" date="2019-08" db="EMBL/GenBank/DDBJ databases">
        <title>Bradyrhizobium hipponensis sp. nov., a rhizobium isolated from a Lupinus angustifolius root nodule in Tunisia.</title>
        <authorList>
            <person name="Off K."/>
            <person name="Rejili M."/>
            <person name="Mars M."/>
            <person name="Brachmann A."/>
            <person name="Marin M."/>
        </authorList>
    </citation>
    <scope>NUCLEOTIDE SEQUENCE [LARGE SCALE GENOMIC DNA]</scope>
    <source>
        <strain evidence="2">aSej3</strain>
    </source>
</reference>